<dbReference type="Proteomes" id="UP000078237">
    <property type="component" value="Unassembled WGS sequence"/>
</dbReference>
<protein>
    <submittedName>
        <fullName evidence="1">Uncharacterized protein</fullName>
    </submittedName>
</protein>
<name>A0A175W1X7_9PEZI</name>
<dbReference type="EMBL" id="LCTW02000151">
    <property type="protein sequence ID" value="KXX77653.1"/>
    <property type="molecule type" value="Genomic_DNA"/>
</dbReference>
<dbReference type="VEuPathDB" id="FungiDB:MMYC01_205972"/>
<sequence length="259" mass="29062">MAVHDNIDCNIGMCYHIKHLPSRGIDQRLNNFHHNGYNHLQVDRHRNSHRHSTYHNIYRHRFGGLHDIEHSMVVRAQFDFRPIVNHTLVGSKVLQRCDYYHGFRANAANPYSHRQHGYLGVYSGGLQQSNHANDFYILYVDSIDHLDGVRERYRLQLGLSRTDCHPPPPPLLPRRAKAVEDVQDTVAPALGQGEAPVGSHTVTYITTGLLSNGTTATITRTGIVETYTQTLTTVVMVGATVTATATRHVSVCSLPTTEP</sequence>
<evidence type="ECO:0000313" key="2">
    <source>
        <dbReference type="Proteomes" id="UP000078237"/>
    </source>
</evidence>
<reference evidence="1 2" key="1">
    <citation type="journal article" date="2016" name="Genome Announc.">
        <title>Genome Sequence of Madurella mycetomatis mm55, Isolated from a Human Mycetoma Case in Sudan.</title>
        <authorList>
            <person name="Smit S."/>
            <person name="Derks M.F."/>
            <person name="Bervoets S."/>
            <person name="Fahal A."/>
            <person name="van Leeuwen W."/>
            <person name="van Belkum A."/>
            <person name="van de Sande W.W."/>
        </authorList>
    </citation>
    <scope>NUCLEOTIDE SEQUENCE [LARGE SCALE GENOMIC DNA]</scope>
    <source>
        <strain evidence="2">mm55</strain>
    </source>
</reference>
<organism evidence="1 2">
    <name type="scientific">Madurella mycetomatis</name>
    <dbReference type="NCBI Taxonomy" id="100816"/>
    <lineage>
        <taxon>Eukaryota</taxon>
        <taxon>Fungi</taxon>
        <taxon>Dikarya</taxon>
        <taxon>Ascomycota</taxon>
        <taxon>Pezizomycotina</taxon>
        <taxon>Sordariomycetes</taxon>
        <taxon>Sordariomycetidae</taxon>
        <taxon>Sordariales</taxon>
        <taxon>Sordariales incertae sedis</taxon>
        <taxon>Madurella</taxon>
    </lineage>
</organism>
<keyword evidence="2" id="KW-1185">Reference proteome</keyword>
<evidence type="ECO:0000313" key="1">
    <source>
        <dbReference type="EMBL" id="KXX77653.1"/>
    </source>
</evidence>
<comment type="caution">
    <text evidence="1">The sequence shown here is derived from an EMBL/GenBank/DDBJ whole genome shotgun (WGS) entry which is preliminary data.</text>
</comment>
<accession>A0A175W1X7</accession>
<proteinExistence type="predicted"/>
<dbReference type="AlphaFoldDB" id="A0A175W1X7"/>
<gene>
    <name evidence="1" type="ORF">MMYC01_205972</name>
</gene>